<keyword evidence="4" id="KW-1185">Reference proteome</keyword>
<proteinExistence type="predicted"/>
<reference evidence="3 4" key="2">
    <citation type="submission" date="2018-06" db="EMBL/GenBank/DDBJ databases">
        <title>Comparative genomics of rhizobia nodulating Arachis hypogaea in China.</title>
        <authorList>
            <person name="Li Y."/>
        </authorList>
    </citation>
    <scope>NUCLEOTIDE SEQUENCE [LARGE SCALE GENOMIC DNA]</scope>
    <source>
        <strain evidence="3 4">CCBAU 51658</strain>
    </source>
</reference>
<dbReference type="AlphaFoldDB" id="A0A410VFQ4"/>
<protein>
    <recommendedName>
        <fullName evidence="6">Stress-induced protein</fullName>
    </recommendedName>
</protein>
<dbReference type="EMBL" id="BMHC01000019">
    <property type="protein sequence ID" value="GGI31044.1"/>
    <property type="molecule type" value="Genomic_DNA"/>
</dbReference>
<reference evidence="2" key="1">
    <citation type="journal article" date="2014" name="Int. J. Syst. Evol. Microbiol.">
        <title>Complete genome sequence of Corynebacterium casei LMG S-19264T (=DSM 44701T), isolated from a smear-ripened cheese.</title>
        <authorList>
            <consortium name="US DOE Joint Genome Institute (JGI-PGF)"/>
            <person name="Walter F."/>
            <person name="Albersmeier A."/>
            <person name="Kalinowski J."/>
            <person name="Ruckert C."/>
        </authorList>
    </citation>
    <scope>NUCLEOTIDE SEQUENCE</scope>
    <source>
        <strain evidence="2">CGMCC 1.15034</strain>
    </source>
</reference>
<feature type="region of interest" description="Disordered" evidence="1">
    <location>
        <begin position="1"/>
        <end position="62"/>
    </location>
</feature>
<organism evidence="2 5">
    <name type="scientific">Bradyrhizobium guangdongense</name>
    <dbReference type="NCBI Taxonomy" id="1325090"/>
    <lineage>
        <taxon>Bacteria</taxon>
        <taxon>Pseudomonadati</taxon>
        <taxon>Pseudomonadota</taxon>
        <taxon>Alphaproteobacteria</taxon>
        <taxon>Hyphomicrobiales</taxon>
        <taxon>Nitrobacteraceae</taxon>
        <taxon>Bradyrhizobium</taxon>
    </lineage>
</organism>
<evidence type="ECO:0000256" key="1">
    <source>
        <dbReference type="SAM" id="MobiDB-lite"/>
    </source>
</evidence>
<sequence>MNDERKSSKAGERAAEGLRQAASKEEAKNESKMGHDLAKGADRFEERSKSSDGKSAGEKQKD</sequence>
<name>A0A410VFQ4_9BRAD</name>
<evidence type="ECO:0000313" key="5">
    <source>
        <dbReference type="Proteomes" id="UP000625079"/>
    </source>
</evidence>
<reference evidence="2" key="3">
    <citation type="submission" date="2022-12" db="EMBL/GenBank/DDBJ databases">
        <authorList>
            <person name="Sun Q."/>
            <person name="Zhou Y."/>
        </authorList>
    </citation>
    <scope>NUCLEOTIDE SEQUENCE</scope>
    <source>
        <strain evidence="2">CGMCC 1.15034</strain>
    </source>
</reference>
<evidence type="ECO:0008006" key="6">
    <source>
        <dbReference type="Google" id="ProtNLM"/>
    </source>
</evidence>
<evidence type="ECO:0000313" key="4">
    <source>
        <dbReference type="Proteomes" id="UP000593880"/>
    </source>
</evidence>
<dbReference type="OrthoDB" id="8100405at2"/>
<gene>
    <name evidence="2" type="ORF">GCM10010987_62460</name>
    <name evidence="3" type="ORF">XH86_04180</name>
</gene>
<dbReference type="Proteomes" id="UP000593880">
    <property type="component" value="Chromosome"/>
</dbReference>
<accession>A0A410VFQ4</accession>
<dbReference type="RefSeq" id="WP_128963755.1">
    <property type="nucleotide sequence ID" value="NZ_BMHC01000019.1"/>
</dbReference>
<dbReference type="EMBL" id="CP030057">
    <property type="protein sequence ID" value="QOZ63563.1"/>
    <property type="molecule type" value="Genomic_DNA"/>
</dbReference>
<evidence type="ECO:0000313" key="2">
    <source>
        <dbReference type="EMBL" id="GGI31044.1"/>
    </source>
</evidence>
<evidence type="ECO:0000313" key="3">
    <source>
        <dbReference type="EMBL" id="QOZ63563.1"/>
    </source>
</evidence>
<dbReference type="Proteomes" id="UP000625079">
    <property type="component" value="Unassembled WGS sequence"/>
</dbReference>